<proteinExistence type="inferred from homology"/>
<gene>
    <name evidence="13" type="ORF">ISP17_00685</name>
</gene>
<dbReference type="PANTHER" id="PTHR14226">
    <property type="entry name" value="NEUROPATHY TARGET ESTERASE/SWISS CHEESE D.MELANOGASTER"/>
    <property type="match status" value="1"/>
</dbReference>
<evidence type="ECO:0000256" key="7">
    <source>
        <dbReference type="ARBA" id="ARBA00022989"/>
    </source>
</evidence>
<dbReference type="PANTHER" id="PTHR14226:SF29">
    <property type="entry name" value="NEUROPATHY TARGET ESTERASE SWS"/>
    <property type="match status" value="1"/>
</dbReference>
<dbReference type="RefSeq" id="WP_404629588.1">
    <property type="nucleotide sequence ID" value="NZ_JADIKM010000001.1"/>
</dbReference>
<organism evidence="13 14">
    <name type="scientific">Dyella ginsengisoli</name>
    <dbReference type="NCBI Taxonomy" id="363848"/>
    <lineage>
        <taxon>Bacteria</taxon>
        <taxon>Pseudomonadati</taxon>
        <taxon>Pseudomonadota</taxon>
        <taxon>Gammaproteobacteria</taxon>
        <taxon>Lysobacterales</taxon>
        <taxon>Rhodanobacteraceae</taxon>
        <taxon>Dyella</taxon>
    </lineage>
</organism>
<dbReference type="CDD" id="cd00038">
    <property type="entry name" value="CAP_ED"/>
    <property type="match status" value="1"/>
</dbReference>
<dbReference type="SMART" id="SM00100">
    <property type="entry name" value="cNMP"/>
    <property type="match status" value="1"/>
</dbReference>
<name>A0ABW8JMW2_9GAMM</name>
<feature type="short sequence motif" description="DGA/G" evidence="10">
    <location>
        <begin position="450"/>
        <end position="452"/>
    </location>
</feature>
<keyword evidence="6 10" id="KW-0442">Lipid degradation</keyword>
<dbReference type="InterPro" id="IPR056556">
    <property type="entry name" value="NTE1_P-loop_dom"/>
</dbReference>
<evidence type="ECO:0000256" key="2">
    <source>
        <dbReference type="ARBA" id="ARBA00004496"/>
    </source>
</evidence>
<dbReference type="SUPFAM" id="SSF51206">
    <property type="entry name" value="cAMP-binding domain-like"/>
    <property type="match status" value="1"/>
</dbReference>
<evidence type="ECO:0000259" key="12">
    <source>
        <dbReference type="PROSITE" id="PS51635"/>
    </source>
</evidence>
<dbReference type="SUPFAM" id="SSF52151">
    <property type="entry name" value="FabD/lysophospholipase-like"/>
    <property type="match status" value="1"/>
</dbReference>
<feature type="domain" description="PNPLA" evidence="12">
    <location>
        <begin position="303"/>
        <end position="463"/>
    </location>
</feature>
<dbReference type="Pfam" id="PF00027">
    <property type="entry name" value="cNMP_binding"/>
    <property type="match status" value="1"/>
</dbReference>
<keyword evidence="5 10" id="KW-0378">Hydrolase</keyword>
<evidence type="ECO:0000313" key="13">
    <source>
        <dbReference type="EMBL" id="MFK2902461.1"/>
    </source>
</evidence>
<dbReference type="InterPro" id="IPR018490">
    <property type="entry name" value="cNMP-bd_dom_sf"/>
</dbReference>
<feature type="domain" description="Cyclic nucleotide-binding" evidence="11">
    <location>
        <begin position="15"/>
        <end position="131"/>
    </location>
</feature>
<dbReference type="Pfam" id="PF01734">
    <property type="entry name" value="Patatin"/>
    <property type="match status" value="1"/>
</dbReference>
<evidence type="ECO:0000259" key="11">
    <source>
        <dbReference type="PROSITE" id="PS50042"/>
    </source>
</evidence>
<evidence type="ECO:0000256" key="6">
    <source>
        <dbReference type="ARBA" id="ARBA00022963"/>
    </source>
</evidence>
<feature type="short sequence motif" description="GXSXG" evidence="10">
    <location>
        <begin position="334"/>
        <end position="338"/>
    </location>
</feature>
<comment type="caution">
    <text evidence="13">The sequence shown here is derived from an EMBL/GenBank/DDBJ whole genome shotgun (WGS) entry which is preliminary data.</text>
</comment>
<dbReference type="InterPro" id="IPR000595">
    <property type="entry name" value="cNMP-bd_dom"/>
</dbReference>
<evidence type="ECO:0000313" key="14">
    <source>
        <dbReference type="Proteomes" id="UP001620460"/>
    </source>
</evidence>
<keyword evidence="14" id="KW-1185">Reference proteome</keyword>
<dbReference type="CDD" id="cd07205">
    <property type="entry name" value="Pat_PNPLA6_PNPLA7_NTE1_like"/>
    <property type="match status" value="1"/>
</dbReference>
<protein>
    <submittedName>
        <fullName evidence="13">Patatin-like phospholipase family protein</fullName>
    </submittedName>
</protein>
<dbReference type="InterPro" id="IPR050301">
    <property type="entry name" value="NTE"/>
</dbReference>
<dbReference type="PROSITE" id="PS50042">
    <property type="entry name" value="CNMP_BINDING_3"/>
    <property type="match status" value="1"/>
</dbReference>
<evidence type="ECO:0000256" key="5">
    <source>
        <dbReference type="ARBA" id="ARBA00022801"/>
    </source>
</evidence>
<dbReference type="EMBL" id="JADIKM010000001">
    <property type="protein sequence ID" value="MFK2902461.1"/>
    <property type="molecule type" value="Genomic_DNA"/>
</dbReference>
<dbReference type="Gene3D" id="3.40.1090.10">
    <property type="entry name" value="Cytosolic phospholipase A2 catalytic domain"/>
    <property type="match status" value="2"/>
</dbReference>
<feature type="active site" description="Proton acceptor" evidence="10">
    <location>
        <position position="450"/>
    </location>
</feature>
<feature type="active site" description="Nucleophile" evidence="10">
    <location>
        <position position="336"/>
    </location>
</feature>
<accession>A0ABW8JMW2</accession>
<dbReference type="Pfam" id="PF24179">
    <property type="entry name" value="NTE_Ploop"/>
    <property type="match status" value="1"/>
</dbReference>
<evidence type="ECO:0000256" key="4">
    <source>
        <dbReference type="ARBA" id="ARBA00022692"/>
    </source>
</evidence>
<comment type="similarity">
    <text evidence="3">Belongs to the NTE family.</text>
</comment>
<evidence type="ECO:0000256" key="10">
    <source>
        <dbReference type="PROSITE-ProRule" id="PRU01161"/>
    </source>
</evidence>
<dbReference type="InterPro" id="IPR016035">
    <property type="entry name" value="Acyl_Trfase/lysoPLipase"/>
</dbReference>
<evidence type="ECO:0000256" key="1">
    <source>
        <dbReference type="ARBA" id="ARBA00004370"/>
    </source>
</evidence>
<dbReference type="Gene3D" id="2.60.120.10">
    <property type="entry name" value="Jelly Rolls"/>
    <property type="match status" value="1"/>
</dbReference>
<dbReference type="InterPro" id="IPR014710">
    <property type="entry name" value="RmlC-like_jellyroll"/>
</dbReference>
<keyword evidence="9" id="KW-0472">Membrane</keyword>
<comment type="subcellular location">
    <subcellularLocation>
        <location evidence="2">Cytoplasm</location>
    </subcellularLocation>
    <subcellularLocation>
        <location evidence="1">Membrane</location>
    </subcellularLocation>
</comment>
<keyword evidence="4" id="KW-0812">Transmembrane</keyword>
<evidence type="ECO:0000256" key="8">
    <source>
        <dbReference type="ARBA" id="ARBA00023098"/>
    </source>
</evidence>
<dbReference type="PROSITE" id="PS51635">
    <property type="entry name" value="PNPLA"/>
    <property type="match status" value="1"/>
</dbReference>
<dbReference type="Proteomes" id="UP001620460">
    <property type="component" value="Unassembled WGS sequence"/>
</dbReference>
<sequence>MARAAAHLLLLNHPLFAGLDEPTRHALADDLVPFGLPGGRPLFKAGEPADALYLLVSGSLGVFDGPTRLVQQIGAGMSVGETSLLGGDARHRTVRALRDSELLRLDRAAFEALLRRHPDLLLRLARDTVARLQPRVREDDRPGTPRTFALLPAEPSVPARTLAIQLARALEPYGSSLVLDAQQGRGRGAEWFAEREAQVRFVIYLDEGRDDAWRQRCLRQADVLLPAARASEAARPWPDLAHPAVARHRPRHLLLVHPGHQVALGCTARWRGQFSGALMHHHVCRAADMARVARLVSGHGRGLVLAGGGARGLAHLGALRALAEAGHQFDAVGGSSIGAIVGAGVAAGWAIDEWQARCVNAFLRGRLLSDWTLPIVALTRGARATRTLRDTFGALAIEDLPLPFFCVATSLSGAGQCVQRHGPLWRALRASSAIPGVLPPVLHGGEVLVDGALVNNLPTDVMAADGLAHITALDIRAEITLRAAVDEAMTPPLWRLAFQRGRRPGLVSSLVRAGMVSGEAAALERRALAHRLVTPSLDHVGVLDWKDWRRAIEAGYRATVEMLEKERGVSGVERSEE</sequence>
<feature type="short sequence motif" description="GXGXXG" evidence="10">
    <location>
        <begin position="307"/>
        <end position="312"/>
    </location>
</feature>
<keyword evidence="8 10" id="KW-0443">Lipid metabolism</keyword>
<reference evidence="13 14" key="1">
    <citation type="submission" date="2020-10" db="EMBL/GenBank/DDBJ databases">
        <title>Phylogeny of dyella-like bacteria.</title>
        <authorList>
            <person name="Fu J."/>
        </authorList>
    </citation>
    <scope>NUCLEOTIDE SEQUENCE [LARGE SCALE GENOMIC DNA]</scope>
    <source>
        <strain evidence="13 14">Gsoil3046</strain>
    </source>
</reference>
<dbReference type="InterPro" id="IPR002641">
    <property type="entry name" value="PNPLA_dom"/>
</dbReference>
<keyword evidence="7" id="KW-1133">Transmembrane helix</keyword>
<evidence type="ECO:0000256" key="3">
    <source>
        <dbReference type="ARBA" id="ARBA00006636"/>
    </source>
</evidence>
<evidence type="ECO:0000256" key="9">
    <source>
        <dbReference type="ARBA" id="ARBA00023136"/>
    </source>
</evidence>